<gene>
    <name evidence="2" type="ORF">CC80DRAFT_555646</name>
</gene>
<dbReference type="AlphaFoldDB" id="A0A6A5TA84"/>
<dbReference type="EMBL" id="ML977041">
    <property type="protein sequence ID" value="KAF1949158.1"/>
    <property type="molecule type" value="Genomic_DNA"/>
</dbReference>
<accession>A0A6A5TA84</accession>
<dbReference type="Proteomes" id="UP000800035">
    <property type="component" value="Unassembled WGS sequence"/>
</dbReference>
<protein>
    <submittedName>
        <fullName evidence="2">Uncharacterized protein</fullName>
    </submittedName>
</protein>
<evidence type="ECO:0000313" key="2">
    <source>
        <dbReference type="EMBL" id="KAF1949158.1"/>
    </source>
</evidence>
<sequence>MTDELLSDGGGFSMGSDARKPPFSCGAAEAGWLEGDGDDDGWRSGRGSGSRSGCVWARSANGMPSARLGANRQASQREPLKQLSKPRGAVRKEPPTVHSYPGLALGCHWGQGRTGTGTGTGTLASGRARSSLEDTGQKRRIPCFSAPI</sequence>
<proteinExistence type="predicted"/>
<feature type="region of interest" description="Disordered" evidence="1">
    <location>
        <begin position="111"/>
        <end position="137"/>
    </location>
</feature>
<feature type="region of interest" description="Disordered" evidence="1">
    <location>
        <begin position="1"/>
        <end position="97"/>
    </location>
</feature>
<reference evidence="2" key="1">
    <citation type="journal article" date="2020" name="Stud. Mycol.">
        <title>101 Dothideomycetes genomes: a test case for predicting lifestyles and emergence of pathogens.</title>
        <authorList>
            <person name="Haridas S."/>
            <person name="Albert R."/>
            <person name="Binder M."/>
            <person name="Bloem J."/>
            <person name="Labutti K."/>
            <person name="Salamov A."/>
            <person name="Andreopoulos B."/>
            <person name="Baker S."/>
            <person name="Barry K."/>
            <person name="Bills G."/>
            <person name="Bluhm B."/>
            <person name="Cannon C."/>
            <person name="Castanera R."/>
            <person name="Culley D."/>
            <person name="Daum C."/>
            <person name="Ezra D."/>
            <person name="Gonzalez J."/>
            <person name="Henrissat B."/>
            <person name="Kuo A."/>
            <person name="Liang C."/>
            <person name="Lipzen A."/>
            <person name="Lutzoni F."/>
            <person name="Magnuson J."/>
            <person name="Mondo S."/>
            <person name="Nolan M."/>
            <person name="Ohm R."/>
            <person name="Pangilinan J."/>
            <person name="Park H.-J."/>
            <person name="Ramirez L."/>
            <person name="Alfaro M."/>
            <person name="Sun H."/>
            <person name="Tritt A."/>
            <person name="Yoshinaga Y."/>
            <person name="Zwiers L.-H."/>
            <person name="Turgeon B."/>
            <person name="Goodwin S."/>
            <person name="Spatafora J."/>
            <person name="Crous P."/>
            <person name="Grigoriev I."/>
        </authorList>
    </citation>
    <scope>NUCLEOTIDE SEQUENCE</scope>
    <source>
        <strain evidence="2">CBS 675.92</strain>
    </source>
</reference>
<organism evidence="2 3">
    <name type="scientific">Byssothecium circinans</name>
    <dbReference type="NCBI Taxonomy" id="147558"/>
    <lineage>
        <taxon>Eukaryota</taxon>
        <taxon>Fungi</taxon>
        <taxon>Dikarya</taxon>
        <taxon>Ascomycota</taxon>
        <taxon>Pezizomycotina</taxon>
        <taxon>Dothideomycetes</taxon>
        <taxon>Pleosporomycetidae</taxon>
        <taxon>Pleosporales</taxon>
        <taxon>Massarineae</taxon>
        <taxon>Massarinaceae</taxon>
        <taxon>Byssothecium</taxon>
    </lineage>
</organism>
<evidence type="ECO:0000256" key="1">
    <source>
        <dbReference type="SAM" id="MobiDB-lite"/>
    </source>
</evidence>
<keyword evidence="3" id="KW-1185">Reference proteome</keyword>
<name>A0A6A5TA84_9PLEO</name>
<evidence type="ECO:0000313" key="3">
    <source>
        <dbReference type="Proteomes" id="UP000800035"/>
    </source>
</evidence>